<dbReference type="Gene3D" id="3.40.190.10">
    <property type="entry name" value="Periplasmic binding protein-like II"/>
    <property type="match status" value="2"/>
</dbReference>
<evidence type="ECO:0000256" key="4">
    <source>
        <dbReference type="ARBA" id="ARBA00023163"/>
    </source>
</evidence>
<evidence type="ECO:0000313" key="7">
    <source>
        <dbReference type="EMBL" id="MDN7933800.1"/>
    </source>
</evidence>
<dbReference type="InterPro" id="IPR036388">
    <property type="entry name" value="WH-like_DNA-bd_sf"/>
</dbReference>
<comment type="similarity">
    <text evidence="1">Belongs to the LysR transcriptional regulatory family.</text>
</comment>
<keyword evidence="2" id="KW-0805">Transcription regulation</keyword>
<dbReference type="PANTHER" id="PTHR30126:SF40">
    <property type="entry name" value="HTH-TYPE TRANSCRIPTIONAL REGULATOR GLTR"/>
    <property type="match status" value="1"/>
</dbReference>
<dbReference type="SUPFAM" id="SSF53850">
    <property type="entry name" value="Periplasmic binding protein-like II"/>
    <property type="match status" value="1"/>
</dbReference>
<reference evidence="7" key="1">
    <citation type="submission" date="2023-07" db="EMBL/GenBank/DDBJ databases">
        <title>A collection of bacterial strains from the Burkholderia cepacia Research Laboratory and Repository.</title>
        <authorList>
            <person name="Lipuma J."/>
            <person name="Spilker T."/>
            <person name="Caverly L."/>
        </authorList>
    </citation>
    <scope>NUCLEOTIDE SEQUENCE</scope>
    <source>
        <strain evidence="7">AU42020</strain>
    </source>
</reference>
<evidence type="ECO:0000256" key="3">
    <source>
        <dbReference type="ARBA" id="ARBA00023125"/>
    </source>
</evidence>
<keyword evidence="3" id="KW-0238">DNA-binding</keyword>
<keyword evidence="8" id="KW-1185">Reference proteome</keyword>
<feature type="transmembrane region" description="Helical" evidence="5">
    <location>
        <begin position="211"/>
        <end position="234"/>
    </location>
</feature>
<evidence type="ECO:0000259" key="6">
    <source>
        <dbReference type="PROSITE" id="PS50931"/>
    </source>
</evidence>
<dbReference type="PROSITE" id="PS50931">
    <property type="entry name" value="HTH_LYSR"/>
    <property type="match status" value="1"/>
</dbReference>
<dbReference type="Pfam" id="PF03466">
    <property type="entry name" value="LysR_substrate"/>
    <property type="match status" value="1"/>
</dbReference>
<feature type="domain" description="HTH lysR-type" evidence="6">
    <location>
        <begin position="1"/>
        <end position="58"/>
    </location>
</feature>
<dbReference type="InterPro" id="IPR036390">
    <property type="entry name" value="WH_DNA-bd_sf"/>
</dbReference>
<comment type="caution">
    <text evidence="7">The sequence shown here is derived from an EMBL/GenBank/DDBJ whole genome shotgun (WGS) entry which is preliminary data.</text>
</comment>
<organism evidence="7 8">
    <name type="scientific">Burkholderia metallica</name>
    <dbReference type="NCBI Taxonomy" id="488729"/>
    <lineage>
        <taxon>Bacteria</taxon>
        <taxon>Pseudomonadati</taxon>
        <taxon>Pseudomonadota</taxon>
        <taxon>Betaproteobacteria</taxon>
        <taxon>Burkholderiales</taxon>
        <taxon>Burkholderiaceae</taxon>
        <taxon>Burkholderia</taxon>
        <taxon>Burkholderia cepacia complex</taxon>
    </lineage>
</organism>
<dbReference type="InterPro" id="IPR000847">
    <property type="entry name" value="LysR_HTH_N"/>
</dbReference>
<proteinExistence type="inferred from homology"/>
<keyword evidence="4" id="KW-0804">Transcription</keyword>
<evidence type="ECO:0000256" key="5">
    <source>
        <dbReference type="SAM" id="Phobius"/>
    </source>
</evidence>
<protein>
    <submittedName>
        <fullName evidence="7">LysR family transcriptional regulator</fullName>
    </submittedName>
</protein>
<dbReference type="InterPro" id="IPR005119">
    <property type="entry name" value="LysR_subst-bd"/>
</dbReference>
<evidence type="ECO:0000256" key="2">
    <source>
        <dbReference type="ARBA" id="ARBA00023015"/>
    </source>
</evidence>
<accession>A0ABT8PGM0</accession>
<dbReference type="Gene3D" id="1.10.10.10">
    <property type="entry name" value="Winged helix-like DNA-binding domain superfamily/Winged helix DNA-binding domain"/>
    <property type="match status" value="1"/>
</dbReference>
<evidence type="ECO:0000256" key="1">
    <source>
        <dbReference type="ARBA" id="ARBA00009437"/>
    </source>
</evidence>
<dbReference type="Pfam" id="PF00126">
    <property type="entry name" value="HTH_1"/>
    <property type="match status" value="1"/>
</dbReference>
<dbReference type="Proteomes" id="UP001171606">
    <property type="component" value="Unassembled WGS sequence"/>
</dbReference>
<dbReference type="SUPFAM" id="SSF46785">
    <property type="entry name" value="Winged helix' DNA-binding domain"/>
    <property type="match status" value="1"/>
</dbReference>
<keyword evidence="5" id="KW-0812">Transmembrane</keyword>
<keyword evidence="5" id="KW-1133">Transmembrane helix</keyword>
<dbReference type="EMBL" id="JAUJSQ010000008">
    <property type="protein sequence ID" value="MDN7933800.1"/>
    <property type="molecule type" value="Genomic_DNA"/>
</dbReference>
<name>A0ABT8PGM0_9BURK</name>
<gene>
    <name evidence="7" type="ORF">QZM52_21160</name>
</gene>
<evidence type="ECO:0000313" key="8">
    <source>
        <dbReference type="Proteomes" id="UP001171606"/>
    </source>
</evidence>
<dbReference type="PANTHER" id="PTHR30126">
    <property type="entry name" value="HTH-TYPE TRANSCRIPTIONAL REGULATOR"/>
    <property type="match status" value="1"/>
</dbReference>
<dbReference type="RefSeq" id="WP_301756194.1">
    <property type="nucleotide sequence ID" value="NZ_JAUJSQ010000008.1"/>
</dbReference>
<sequence length="292" mass="31371">MNIPLLETFRAVVQEGSALRAAERLGCTQSNVTARLRQLEESLDAPLFDRHGKRLVLNDAGRRLIPYCDRILRLVDEATQVVRETPVARSFRLGSMESTAATRLPALAAALKAHDPALGLAVQIGSEPDLADALLRGRIDAALTARAVVRPGLRYEPAFAEEMVLVSAATVTRRQVLAGHPVRLLAFHDGCPYRAVAAHWLKARGVAIESVASFGTFGAILGCVAAGMGVAILPKRITTEHVARKEVRAHAFDDLDSVTTYLVTPEDAPALPELDALRALLGRQAGALLARC</sequence>
<keyword evidence="5" id="KW-0472">Membrane</keyword>